<gene>
    <name evidence="2" type="ORF">CLG85_020675</name>
</gene>
<evidence type="ECO:0000259" key="1">
    <source>
        <dbReference type="Pfam" id="PF13769"/>
    </source>
</evidence>
<proteinExistence type="predicted"/>
<dbReference type="Pfam" id="PF13769">
    <property type="entry name" value="Virulence_fact"/>
    <property type="match status" value="1"/>
</dbReference>
<evidence type="ECO:0000313" key="2">
    <source>
        <dbReference type="EMBL" id="MCT4372590.1"/>
    </source>
</evidence>
<dbReference type="InterPro" id="IPR025989">
    <property type="entry name" value="Virulence_F_dom"/>
</dbReference>
<organism evidence="2 3">
    <name type="scientific">Alloyangia mangrovi</name>
    <dbReference type="NCBI Taxonomy" id="1779329"/>
    <lineage>
        <taxon>Bacteria</taxon>
        <taxon>Pseudomonadati</taxon>
        <taxon>Pseudomonadota</taxon>
        <taxon>Alphaproteobacteria</taxon>
        <taxon>Rhodobacterales</taxon>
        <taxon>Roseobacteraceae</taxon>
        <taxon>Alloyangia</taxon>
    </lineage>
</organism>
<reference evidence="3" key="1">
    <citation type="submission" date="2023-07" db="EMBL/GenBank/DDBJ databases">
        <title>Yangia mangrovi SAOS 153D genome.</title>
        <authorList>
            <person name="Verma A."/>
            <person name="Pal Y."/>
            <person name="Sundharam S."/>
            <person name="Bisht B."/>
            <person name="Srinivasan K."/>
        </authorList>
    </citation>
    <scope>NUCLEOTIDE SEQUENCE [LARGE SCALE GENOMIC DNA]</scope>
    <source>
        <strain evidence="3">SAOS 153D</strain>
    </source>
</reference>
<accession>A0ABT2KQS8</accession>
<dbReference type="RefSeq" id="WP_260349951.1">
    <property type="nucleotide sequence ID" value="NZ_NTHN02000049.1"/>
</dbReference>
<protein>
    <submittedName>
        <fullName evidence="2">Virulence factor</fullName>
    </submittedName>
</protein>
<comment type="caution">
    <text evidence="2">The sequence shown here is derived from an EMBL/GenBank/DDBJ whole genome shotgun (WGS) entry which is preliminary data.</text>
</comment>
<keyword evidence="3" id="KW-1185">Reference proteome</keyword>
<feature type="domain" description="Virulence factor" evidence="1">
    <location>
        <begin position="8"/>
        <end position="92"/>
    </location>
</feature>
<evidence type="ECO:0000313" key="3">
    <source>
        <dbReference type="Proteomes" id="UP000217448"/>
    </source>
</evidence>
<dbReference type="EMBL" id="NTHN02000049">
    <property type="protein sequence ID" value="MCT4372590.1"/>
    <property type="molecule type" value="Genomic_DNA"/>
</dbReference>
<sequence>MTEVTLLYWRDIPAQVIVGSGRRAAKGVLPARFEAAIDRAAMRSGAQGTDAYLSAWRRVPAPPQQGDAQEIAAAMAARLDEDYGPDRLSALVDQDGWADRPAKGKGPR</sequence>
<name>A0ABT2KQS8_9RHOB</name>
<dbReference type="Proteomes" id="UP000217448">
    <property type="component" value="Unassembled WGS sequence"/>
</dbReference>